<protein>
    <recommendedName>
        <fullName evidence="3">CN hydrolase domain-containing protein</fullName>
    </recommendedName>
</protein>
<keyword evidence="1" id="KW-0812">Transmembrane</keyword>
<keyword evidence="1" id="KW-0472">Membrane</keyword>
<dbReference type="KEGG" id="fcz:IMF26_05095"/>
<sequence>MQLKQTRVIWLVLVVIVLLPLIKPLGLPLGPSPETEAAYQFIDKLPSRSITIMDLSIAPSSEGELWPMALAIGRHHMAKGHRVIVTTFIPDGVMYAEKLKEVAEKEFGYKYGVDILVLPYRAGGETALVALADNIRQAYDRDQYGRSLSELPMWQDITKIEDIALVSCYTAGDDHLWLARHVWAKHKVPCLGGVIALSAPEAIVYFQNGQLVGLISGVKGAAYYESKIGKPGLAVQSMDAQSLGHAYLLFLMIAGNIVFWTSKRRNLEKRPAGGD</sequence>
<gene>
    <name evidence="2" type="ORF">IMF26_05095</name>
</gene>
<organism evidence="2">
    <name type="scientific">Candidatus Fermentithermobacillus carboniphilus</name>
    <dbReference type="NCBI Taxonomy" id="3085328"/>
    <lineage>
        <taxon>Bacteria</taxon>
        <taxon>Bacillati</taxon>
        <taxon>Bacillota</taxon>
        <taxon>Candidatus Fermentithermobacillia</taxon>
        <taxon>Candidatus Fermentithermobacillales</taxon>
        <taxon>Candidatus Fermentithermobacillaceae</taxon>
        <taxon>Candidatus Fermentithermobacillus</taxon>
    </lineage>
</organism>
<reference evidence="2" key="1">
    <citation type="submission" date="2020-10" db="EMBL/GenBank/DDBJ databases">
        <authorList>
            <person name="Kadnikov V."/>
            <person name="Beletsky A.V."/>
            <person name="Mardanov A.V."/>
            <person name="Karnachuk O.V."/>
            <person name="Ravin N.V."/>
        </authorList>
    </citation>
    <scope>NUCLEOTIDE SEQUENCE</scope>
    <source>
        <strain evidence="2">Bu02</strain>
    </source>
</reference>
<evidence type="ECO:0000256" key="1">
    <source>
        <dbReference type="SAM" id="Phobius"/>
    </source>
</evidence>
<reference evidence="2" key="2">
    <citation type="journal article" date="2023" name="Biology">
        <title>Prokaryotic Life Associated with Coal-Fire Gas Vents Revealed by Metagenomics.</title>
        <authorList>
            <person name="Kadnikov V.V."/>
            <person name="Mardanov A.V."/>
            <person name="Beletsky A.V."/>
            <person name="Karnachuk O.V."/>
            <person name="Ravin N.V."/>
        </authorList>
    </citation>
    <scope>NUCLEOTIDE SEQUENCE</scope>
    <source>
        <strain evidence="2">Bu02</strain>
    </source>
</reference>
<dbReference type="EMBL" id="CP062796">
    <property type="protein sequence ID" value="QUL99422.1"/>
    <property type="molecule type" value="Genomic_DNA"/>
</dbReference>
<feature type="transmembrane region" description="Helical" evidence="1">
    <location>
        <begin position="243"/>
        <end position="261"/>
    </location>
</feature>
<name>A0AAT9LFR8_9FIRM</name>
<accession>A0AAT9LFR8</accession>
<evidence type="ECO:0000313" key="2">
    <source>
        <dbReference type="EMBL" id="QUL99422.1"/>
    </source>
</evidence>
<dbReference type="AlphaFoldDB" id="A0AAT9LFR8"/>
<proteinExistence type="predicted"/>
<evidence type="ECO:0008006" key="3">
    <source>
        <dbReference type="Google" id="ProtNLM"/>
    </source>
</evidence>
<keyword evidence="1" id="KW-1133">Transmembrane helix</keyword>